<protein>
    <submittedName>
        <fullName evidence="3">Sensor domain-containing diguanylate cyclase</fullName>
    </submittedName>
</protein>
<evidence type="ECO:0000259" key="2">
    <source>
        <dbReference type="PROSITE" id="PS50887"/>
    </source>
</evidence>
<dbReference type="CDD" id="cd01949">
    <property type="entry name" value="GGDEF"/>
    <property type="match status" value="1"/>
</dbReference>
<dbReference type="PROSITE" id="PS50112">
    <property type="entry name" value="PAS"/>
    <property type="match status" value="1"/>
</dbReference>
<dbReference type="NCBIfam" id="TIGR00254">
    <property type="entry name" value="GGDEF"/>
    <property type="match status" value="1"/>
</dbReference>
<dbReference type="PANTHER" id="PTHR45138">
    <property type="entry name" value="REGULATORY COMPONENTS OF SENSORY TRANSDUCTION SYSTEM"/>
    <property type="match status" value="1"/>
</dbReference>
<dbReference type="Gene3D" id="3.30.70.270">
    <property type="match status" value="1"/>
</dbReference>
<dbReference type="Proteomes" id="UP001199296">
    <property type="component" value="Unassembled WGS sequence"/>
</dbReference>
<dbReference type="Pfam" id="PF00990">
    <property type="entry name" value="GGDEF"/>
    <property type="match status" value="1"/>
</dbReference>
<dbReference type="PANTHER" id="PTHR45138:SF9">
    <property type="entry name" value="DIGUANYLATE CYCLASE DGCM-RELATED"/>
    <property type="match status" value="1"/>
</dbReference>
<dbReference type="RefSeq" id="WP_229346340.1">
    <property type="nucleotide sequence ID" value="NZ_JAJFAT010000014.1"/>
</dbReference>
<dbReference type="InterPro" id="IPR013767">
    <property type="entry name" value="PAS_fold"/>
</dbReference>
<dbReference type="GO" id="GO:0043709">
    <property type="term" value="P:cell adhesion involved in single-species biofilm formation"/>
    <property type="evidence" value="ECO:0007669"/>
    <property type="project" value="TreeGrafter"/>
</dbReference>
<evidence type="ECO:0000259" key="1">
    <source>
        <dbReference type="PROSITE" id="PS50112"/>
    </source>
</evidence>
<accession>A0AAW4X1F3</accession>
<dbReference type="Gene3D" id="3.30.450.20">
    <property type="entry name" value="PAS domain"/>
    <property type="match status" value="1"/>
</dbReference>
<dbReference type="InterPro" id="IPR000014">
    <property type="entry name" value="PAS"/>
</dbReference>
<dbReference type="GO" id="GO:0052621">
    <property type="term" value="F:diguanylate cyclase activity"/>
    <property type="evidence" value="ECO:0007669"/>
    <property type="project" value="TreeGrafter"/>
</dbReference>
<dbReference type="InterPro" id="IPR035965">
    <property type="entry name" value="PAS-like_dom_sf"/>
</dbReference>
<dbReference type="SUPFAM" id="SSF55785">
    <property type="entry name" value="PYP-like sensor domain (PAS domain)"/>
    <property type="match status" value="1"/>
</dbReference>
<feature type="domain" description="PAS" evidence="1">
    <location>
        <begin position="21"/>
        <end position="84"/>
    </location>
</feature>
<dbReference type="GO" id="GO:0005886">
    <property type="term" value="C:plasma membrane"/>
    <property type="evidence" value="ECO:0007669"/>
    <property type="project" value="TreeGrafter"/>
</dbReference>
<organism evidence="3 4">
    <name type="scientific">Halanaerobium polyolivorans</name>
    <dbReference type="NCBI Taxonomy" id="2886943"/>
    <lineage>
        <taxon>Bacteria</taxon>
        <taxon>Bacillati</taxon>
        <taxon>Bacillota</taxon>
        <taxon>Clostridia</taxon>
        <taxon>Halanaerobiales</taxon>
        <taxon>Halanaerobiaceae</taxon>
        <taxon>Halanaerobium</taxon>
    </lineage>
</organism>
<dbReference type="NCBIfam" id="TIGR00229">
    <property type="entry name" value="sensory_box"/>
    <property type="match status" value="1"/>
</dbReference>
<name>A0AAW4X1F3_9FIRM</name>
<dbReference type="GO" id="GO:0006355">
    <property type="term" value="P:regulation of DNA-templated transcription"/>
    <property type="evidence" value="ECO:0007669"/>
    <property type="project" value="InterPro"/>
</dbReference>
<dbReference type="InterPro" id="IPR043128">
    <property type="entry name" value="Rev_trsase/Diguanyl_cyclase"/>
</dbReference>
<feature type="domain" description="GGDEF" evidence="2">
    <location>
        <begin position="177"/>
        <end position="301"/>
    </location>
</feature>
<dbReference type="SMART" id="SM00091">
    <property type="entry name" value="PAS"/>
    <property type="match status" value="1"/>
</dbReference>
<dbReference type="SUPFAM" id="SSF55073">
    <property type="entry name" value="Nucleotide cyclase"/>
    <property type="match status" value="1"/>
</dbReference>
<keyword evidence="4" id="KW-1185">Reference proteome</keyword>
<evidence type="ECO:0000313" key="3">
    <source>
        <dbReference type="EMBL" id="MCC3145639.1"/>
    </source>
</evidence>
<dbReference type="AlphaFoldDB" id="A0AAW4X1F3"/>
<sequence>MKYDDLSREELIALLNINETIVNAVPIGFCVTDEKGIFEAVNSHYTKIYGYSRDELIGKHFSIVTTKENRETLTKLHDKFIAEGCELSKEWQVKTKRGQEKTIAASAARIVGPDGKYKKVTYVTDITKMKEQEKELIEMNEILKIKALIDDLTGLYNYGEIMQRLKAEINRVNHGDHKLTIMMLDIDDFTNINNNYGHVIGDEVLAALAKKISQNIREMDIAGRHGGDEFLIIFPNTSLEEGKIIAERILEAIRKIDIKNAQITISAGLHQFDGEDADELVAKADKMLYKAKNADKNMIAY</sequence>
<dbReference type="InterPro" id="IPR050469">
    <property type="entry name" value="Diguanylate_Cyclase"/>
</dbReference>
<dbReference type="PROSITE" id="PS50887">
    <property type="entry name" value="GGDEF"/>
    <property type="match status" value="1"/>
</dbReference>
<dbReference type="CDD" id="cd00130">
    <property type="entry name" value="PAS"/>
    <property type="match status" value="1"/>
</dbReference>
<gene>
    <name evidence="3" type="ORF">LJ207_09915</name>
</gene>
<dbReference type="SMART" id="SM00267">
    <property type="entry name" value="GGDEF"/>
    <property type="match status" value="1"/>
</dbReference>
<dbReference type="InterPro" id="IPR000160">
    <property type="entry name" value="GGDEF_dom"/>
</dbReference>
<comment type="caution">
    <text evidence="3">The sequence shown here is derived from an EMBL/GenBank/DDBJ whole genome shotgun (WGS) entry which is preliminary data.</text>
</comment>
<proteinExistence type="predicted"/>
<dbReference type="EMBL" id="JAJFAT010000014">
    <property type="protein sequence ID" value="MCC3145639.1"/>
    <property type="molecule type" value="Genomic_DNA"/>
</dbReference>
<evidence type="ECO:0000313" key="4">
    <source>
        <dbReference type="Proteomes" id="UP001199296"/>
    </source>
</evidence>
<dbReference type="Pfam" id="PF00989">
    <property type="entry name" value="PAS"/>
    <property type="match status" value="1"/>
</dbReference>
<dbReference type="GO" id="GO:1902201">
    <property type="term" value="P:negative regulation of bacterial-type flagellum-dependent cell motility"/>
    <property type="evidence" value="ECO:0007669"/>
    <property type="project" value="TreeGrafter"/>
</dbReference>
<dbReference type="InterPro" id="IPR029787">
    <property type="entry name" value="Nucleotide_cyclase"/>
</dbReference>
<reference evidence="3 4" key="1">
    <citation type="submission" date="2021-10" db="EMBL/GenBank/DDBJ databases">
        <authorList>
            <person name="Grouzdev D.S."/>
            <person name="Pantiukh K.S."/>
            <person name="Krutkina M.S."/>
        </authorList>
    </citation>
    <scope>NUCLEOTIDE SEQUENCE [LARGE SCALE GENOMIC DNA]</scope>
    <source>
        <strain evidence="3 4">Z-7514</strain>
    </source>
</reference>
<dbReference type="FunFam" id="3.30.70.270:FF:000001">
    <property type="entry name" value="Diguanylate cyclase domain protein"/>
    <property type="match status" value="1"/>
</dbReference>